<dbReference type="STRING" id="1891926.Fuma_03629"/>
<evidence type="ECO:0000313" key="2">
    <source>
        <dbReference type="EMBL" id="APZ94011.1"/>
    </source>
</evidence>
<feature type="chain" id="PRO_5012523844" evidence="1">
    <location>
        <begin position="23"/>
        <end position="399"/>
    </location>
</feature>
<dbReference type="InterPro" id="IPR028994">
    <property type="entry name" value="Integrin_alpha_N"/>
</dbReference>
<organism evidence="2 3">
    <name type="scientific">Fuerstiella marisgermanici</name>
    <dbReference type="NCBI Taxonomy" id="1891926"/>
    <lineage>
        <taxon>Bacteria</taxon>
        <taxon>Pseudomonadati</taxon>
        <taxon>Planctomycetota</taxon>
        <taxon>Planctomycetia</taxon>
        <taxon>Planctomycetales</taxon>
        <taxon>Planctomycetaceae</taxon>
        <taxon>Fuerstiella</taxon>
    </lineage>
</organism>
<evidence type="ECO:0000256" key="1">
    <source>
        <dbReference type="SAM" id="SignalP"/>
    </source>
</evidence>
<reference evidence="2 3" key="1">
    <citation type="journal article" date="2016" name="Front. Microbiol.">
        <title>Fuerstia marisgermanicae gen. nov., sp. nov., an Unusual Member of the Phylum Planctomycetes from the German Wadden Sea.</title>
        <authorList>
            <person name="Kohn T."/>
            <person name="Heuer A."/>
            <person name="Jogler M."/>
            <person name="Vollmers J."/>
            <person name="Boedeker C."/>
            <person name="Bunk B."/>
            <person name="Rast P."/>
            <person name="Borchert D."/>
            <person name="Glockner I."/>
            <person name="Freese H.M."/>
            <person name="Klenk H.P."/>
            <person name="Overmann J."/>
            <person name="Kaster A.K."/>
            <person name="Rohde M."/>
            <person name="Wiegand S."/>
            <person name="Jogler C."/>
        </authorList>
    </citation>
    <scope>NUCLEOTIDE SEQUENCE [LARGE SCALE GENOMIC DNA]</scope>
    <source>
        <strain evidence="2 3">NH11</strain>
    </source>
</reference>
<evidence type="ECO:0000313" key="3">
    <source>
        <dbReference type="Proteomes" id="UP000187735"/>
    </source>
</evidence>
<accession>A0A1P8WIY4</accession>
<dbReference type="RefSeq" id="WP_077025382.1">
    <property type="nucleotide sequence ID" value="NZ_CP017641.1"/>
</dbReference>
<dbReference type="AlphaFoldDB" id="A0A1P8WIY4"/>
<dbReference type="OrthoDB" id="243895at2"/>
<feature type="signal peptide" evidence="1">
    <location>
        <begin position="1"/>
        <end position="22"/>
    </location>
</feature>
<dbReference type="PANTHER" id="PTHR46580">
    <property type="entry name" value="SENSOR KINASE-RELATED"/>
    <property type="match status" value="1"/>
</dbReference>
<keyword evidence="1" id="KW-0732">Signal</keyword>
<name>A0A1P8WIY4_9PLAN</name>
<dbReference type="Proteomes" id="UP000187735">
    <property type="component" value="Chromosome"/>
</dbReference>
<keyword evidence="3" id="KW-1185">Reference proteome</keyword>
<dbReference type="KEGG" id="fmr:Fuma_03629"/>
<dbReference type="PANTHER" id="PTHR46580:SF4">
    <property type="entry name" value="ATP_GTP-BINDING PROTEIN"/>
    <property type="match status" value="1"/>
</dbReference>
<sequence length="399" mass="44022" precursor="true">MNRVKQPLVILLLAVLTEAAFAAEQWPLHTIDNSSRGADGVRLGDADCDGREDIVTGWEEGGRIRICFQPDVDSIKLPWPSIEVGRVKSPEDAVFADVNADGWLDVVSCCEGKQRTVFFHLNPGGTASAVRDPGQWKTHAVKASAGQTNWMFCEPLAPMNSQTAVLMIGSKAPNGRIAMWQNKTNADVLTTVRKCGWIMSLRRFDIDNDGDADIVYSDRKGDHRGAGWLEQRPAADSKKWVDHSIGGLDREVMFLDVQRINEQLIAVCNTKDGGLLKLTPGDDVTKVWQMQEIDRPANVGSGKGVAIGDLNQDGHPDLACTCEHSEGKTGVFWLESPASRDPAAKTKSQQKWTFHDVSGTERGIKFDRIELRDLDQDGDLDLITCEERGNLGVIWYENP</sequence>
<dbReference type="EMBL" id="CP017641">
    <property type="protein sequence ID" value="APZ94011.1"/>
    <property type="molecule type" value="Genomic_DNA"/>
</dbReference>
<gene>
    <name evidence="2" type="ORF">Fuma_03629</name>
</gene>
<dbReference type="SUPFAM" id="SSF69318">
    <property type="entry name" value="Integrin alpha N-terminal domain"/>
    <property type="match status" value="1"/>
</dbReference>
<dbReference type="Gene3D" id="2.130.10.130">
    <property type="entry name" value="Integrin alpha, N-terminal"/>
    <property type="match status" value="1"/>
</dbReference>
<protein>
    <submittedName>
        <fullName evidence="2">FG-GAP repeat</fullName>
    </submittedName>
</protein>
<proteinExistence type="predicted"/>